<dbReference type="InterPro" id="IPR011006">
    <property type="entry name" value="CheY-like_superfamily"/>
</dbReference>
<dbReference type="InterPro" id="IPR050595">
    <property type="entry name" value="Bact_response_regulator"/>
</dbReference>
<dbReference type="Pfam" id="PF00989">
    <property type="entry name" value="PAS"/>
    <property type="match status" value="1"/>
</dbReference>
<dbReference type="SMART" id="SM00091">
    <property type="entry name" value="PAS"/>
    <property type="match status" value="1"/>
</dbReference>
<dbReference type="AlphaFoldDB" id="A0A1H2XNI9"/>
<dbReference type="Proteomes" id="UP000182573">
    <property type="component" value="Unassembled WGS sequence"/>
</dbReference>
<dbReference type="RefSeq" id="WP_004515612.1">
    <property type="nucleotide sequence ID" value="NZ_FNOF01000010.1"/>
</dbReference>
<dbReference type="SUPFAM" id="SSF55785">
    <property type="entry name" value="PYP-like sensor domain (PAS domain)"/>
    <property type="match status" value="1"/>
</dbReference>
<dbReference type="GO" id="GO:0000160">
    <property type="term" value="P:phosphorelay signal transduction system"/>
    <property type="evidence" value="ECO:0007669"/>
    <property type="project" value="InterPro"/>
</dbReference>
<dbReference type="STRING" id="28442.SAMN05443574_11029"/>
<feature type="modified residue" description="4-aspartylphosphate" evidence="2">
    <location>
        <position position="61"/>
    </location>
</feature>
<feature type="domain" description="Response regulatory" evidence="3">
    <location>
        <begin position="10"/>
        <end position="126"/>
    </location>
</feature>
<dbReference type="InterPro" id="IPR035965">
    <property type="entry name" value="PAS-like_dom_sf"/>
</dbReference>
<dbReference type="PROSITE" id="PS50112">
    <property type="entry name" value="PAS"/>
    <property type="match status" value="1"/>
</dbReference>
<evidence type="ECO:0000313" key="6">
    <source>
        <dbReference type="Proteomes" id="UP000182573"/>
    </source>
</evidence>
<dbReference type="NCBIfam" id="TIGR00229">
    <property type="entry name" value="sensory_box"/>
    <property type="match status" value="1"/>
</dbReference>
<sequence length="253" mass="28282">MDHFSIDSVTVLHADDEPGFGEIVAEFLEREDAAFSVRTATSVDDALTVLRNESIECVVSDYEMPDRDGLELLELVRDDYPDLPFILFTGKGSEEIASQAISAGVTDYLQKGGGTEQYTVLANRIRNAVRSTRAETAVQRTEDRYHNLVDTAPIPILLFDRNWEALYANEAAVAFLDADSFAEIAGMKASDFLHPDERDAARERFQQLIRNDASVPEKEYRVITVTDEIKEATIATAPGYYRGEKVAQAMVYR</sequence>
<dbReference type="CDD" id="cd00130">
    <property type="entry name" value="PAS"/>
    <property type="match status" value="1"/>
</dbReference>
<dbReference type="InterPro" id="IPR001789">
    <property type="entry name" value="Sig_transdc_resp-reg_receiver"/>
</dbReference>
<dbReference type="Pfam" id="PF00072">
    <property type="entry name" value="Response_reg"/>
    <property type="match status" value="1"/>
</dbReference>
<dbReference type="SUPFAM" id="SSF52172">
    <property type="entry name" value="CheY-like"/>
    <property type="match status" value="1"/>
</dbReference>
<proteinExistence type="predicted"/>
<dbReference type="InterPro" id="IPR013767">
    <property type="entry name" value="PAS_fold"/>
</dbReference>
<reference evidence="5 6" key="1">
    <citation type="submission" date="2016-10" db="EMBL/GenBank/DDBJ databases">
        <authorList>
            <person name="de Groot N.N."/>
        </authorList>
    </citation>
    <scope>NUCLEOTIDE SEQUENCE [LARGE SCALE GENOMIC DNA]</scope>
    <source>
        <strain evidence="5 6">DSM 3756</strain>
    </source>
</reference>
<accession>A0A1H2XNI9</accession>
<dbReference type="PANTHER" id="PTHR44591:SF3">
    <property type="entry name" value="RESPONSE REGULATORY DOMAIN-CONTAINING PROTEIN"/>
    <property type="match status" value="1"/>
</dbReference>
<dbReference type="EMBL" id="FNOF01000010">
    <property type="protein sequence ID" value="SDW94044.1"/>
    <property type="molecule type" value="Genomic_DNA"/>
</dbReference>
<dbReference type="Gene3D" id="3.30.450.20">
    <property type="entry name" value="PAS domain"/>
    <property type="match status" value="1"/>
</dbReference>
<feature type="domain" description="PAS" evidence="4">
    <location>
        <begin position="141"/>
        <end position="212"/>
    </location>
</feature>
<protein>
    <submittedName>
        <fullName evidence="5">PAS domain S-box-containing protein</fullName>
    </submittedName>
</protein>
<evidence type="ECO:0000256" key="2">
    <source>
        <dbReference type="PROSITE-ProRule" id="PRU00169"/>
    </source>
</evidence>
<organism evidence="5 6">
    <name type="scientific">Haloarcula vallismortis</name>
    <name type="common">Halobacterium vallismortis</name>
    <dbReference type="NCBI Taxonomy" id="28442"/>
    <lineage>
        <taxon>Archaea</taxon>
        <taxon>Methanobacteriati</taxon>
        <taxon>Methanobacteriota</taxon>
        <taxon>Stenosarchaea group</taxon>
        <taxon>Halobacteria</taxon>
        <taxon>Halobacteriales</taxon>
        <taxon>Haloarculaceae</taxon>
        <taxon>Haloarcula</taxon>
    </lineage>
</organism>
<dbReference type="GO" id="GO:0006355">
    <property type="term" value="P:regulation of DNA-templated transcription"/>
    <property type="evidence" value="ECO:0007669"/>
    <property type="project" value="InterPro"/>
</dbReference>
<dbReference type="PROSITE" id="PS50110">
    <property type="entry name" value="RESPONSE_REGULATORY"/>
    <property type="match status" value="1"/>
</dbReference>
<keyword evidence="1 2" id="KW-0597">Phosphoprotein</keyword>
<dbReference type="CDD" id="cd00156">
    <property type="entry name" value="REC"/>
    <property type="match status" value="1"/>
</dbReference>
<evidence type="ECO:0000259" key="3">
    <source>
        <dbReference type="PROSITE" id="PS50110"/>
    </source>
</evidence>
<evidence type="ECO:0000256" key="1">
    <source>
        <dbReference type="ARBA" id="ARBA00022553"/>
    </source>
</evidence>
<dbReference type="Gene3D" id="3.40.50.2300">
    <property type="match status" value="1"/>
</dbReference>
<gene>
    <name evidence="5" type="ORF">SAMN05443574_11029</name>
</gene>
<evidence type="ECO:0000259" key="4">
    <source>
        <dbReference type="PROSITE" id="PS50112"/>
    </source>
</evidence>
<dbReference type="PANTHER" id="PTHR44591">
    <property type="entry name" value="STRESS RESPONSE REGULATOR PROTEIN 1"/>
    <property type="match status" value="1"/>
</dbReference>
<evidence type="ECO:0000313" key="5">
    <source>
        <dbReference type="EMBL" id="SDW94044.1"/>
    </source>
</evidence>
<name>A0A1H2XNI9_HALVA</name>
<dbReference type="InterPro" id="IPR000014">
    <property type="entry name" value="PAS"/>
</dbReference>
<dbReference type="SMART" id="SM00448">
    <property type="entry name" value="REC"/>
    <property type="match status" value="1"/>
</dbReference>